<dbReference type="InterPro" id="IPR000120">
    <property type="entry name" value="Amidase"/>
</dbReference>
<evidence type="ECO:0000256" key="1">
    <source>
        <dbReference type="ARBA" id="ARBA00009199"/>
    </source>
</evidence>
<dbReference type="PANTHER" id="PTHR11895:SF7">
    <property type="entry name" value="GLUTAMYL-TRNA(GLN) AMIDOTRANSFERASE SUBUNIT A, MITOCHONDRIAL"/>
    <property type="match status" value="1"/>
</dbReference>
<name>A0A964T2I9_9HYPH</name>
<feature type="domain" description="Amidase" evidence="2">
    <location>
        <begin position="31"/>
        <end position="437"/>
    </location>
</feature>
<comment type="caution">
    <text evidence="3">The sequence shown here is derived from an EMBL/GenBank/DDBJ whole genome shotgun (WGS) entry which is preliminary data.</text>
</comment>
<dbReference type="InterPro" id="IPR036928">
    <property type="entry name" value="AS_sf"/>
</dbReference>
<comment type="similarity">
    <text evidence="1">Belongs to the amidase family.</text>
</comment>
<organism evidence="3 4">
    <name type="scientific">Propylenella binzhouense</name>
    <dbReference type="NCBI Taxonomy" id="2555902"/>
    <lineage>
        <taxon>Bacteria</taxon>
        <taxon>Pseudomonadati</taxon>
        <taxon>Pseudomonadota</taxon>
        <taxon>Alphaproteobacteria</taxon>
        <taxon>Hyphomicrobiales</taxon>
        <taxon>Propylenellaceae</taxon>
        <taxon>Propylenella</taxon>
    </lineage>
</organism>
<dbReference type="SUPFAM" id="SSF75304">
    <property type="entry name" value="Amidase signature (AS) enzymes"/>
    <property type="match status" value="1"/>
</dbReference>
<accession>A0A964T2I9</accession>
<dbReference type="Gene3D" id="3.90.1300.10">
    <property type="entry name" value="Amidase signature (AS) domain"/>
    <property type="match status" value="1"/>
</dbReference>
<dbReference type="Proteomes" id="UP000773614">
    <property type="component" value="Unassembled WGS sequence"/>
</dbReference>
<dbReference type="PANTHER" id="PTHR11895">
    <property type="entry name" value="TRANSAMIDASE"/>
    <property type="match status" value="1"/>
</dbReference>
<dbReference type="EMBL" id="SPKJ01000012">
    <property type="protein sequence ID" value="MYZ47251.1"/>
    <property type="molecule type" value="Genomic_DNA"/>
</dbReference>
<dbReference type="GO" id="GO:0003824">
    <property type="term" value="F:catalytic activity"/>
    <property type="evidence" value="ECO:0007669"/>
    <property type="project" value="InterPro"/>
</dbReference>
<dbReference type="OrthoDB" id="9814821at2"/>
<sequence length="454" mass="46762">MSLVRTRPTARPFLAATRAFAAGADTPRAFLERCLEAVAALEPEIGAFVTMDAASARAAADASAARWAAGRPLSPIDGMPLGIKDIIETADMPTGMGSPLFEGWRSERDAAAVKALREAGGVVLGKTVTTEFAAVVPGATRNPWDTSRTPGGSSSGSAAAVAAGMVSAALGTQVVGSTIRPASYCGCFGFKPSVGGLNRGGSHDYLSQSCTGVLAGTLADTWQVAREVARRAGGDPGFAGLIGPDALPSPVRPPRLALLETPGWAEAGAEAKRALEGAVARLAAEGVEIRTRGSDSRIDELEEALAQAVALTRRINAWESRWPLNTYRDRDPAKLSRVMLDRLVEAEAMTQQDYAEDIAERARIRALHAALRPSFDAFVTLSAPDCAPVGLQSTGDPSFAVPASLLGTPAVSLPVLSAGGLPLGLQLVGYADADAELFAHAAWAAGTLGGGDPA</sequence>
<evidence type="ECO:0000313" key="3">
    <source>
        <dbReference type="EMBL" id="MYZ47251.1"/>
    </source>
</evidence>
<dbReference type="AlphaFoldDB" id="A0A964T2I9"/>
<evidence type="ECO:0000259" key="2">
    <source>
        <dbReference type="Pfam" id="PF01425"/>
    </source>
</evidence>
<dbReference type="Pfam" id="PF01425">
    <property type="entry name" value="Amidase"/>
    <property type="match status" value="1"/>
</dbReference>
<keyword evidence="4" id="KW-1185">Reference proteome</keyword>
<proteinExistence type="inferred from homology"/>
<gene>
    <name evidence="3" type="ORF">E4O86_05935</name>
</gene>
<reference evidence="3" key="1">
    <citation type="submission" date="2019-03" db="EMBL/GenBank/DDBJ databases">
        <title>Afifella sp. nov., isolated from activated sludge.</title>
        <authorList>
            <person name="Li Q."/>
            <person name="Liu Y."/>
        </authorList>
    </citation>
    <scope>NUCLEOTIDE SEQUENCE</scope>
    <source>
        <strain evidence="3">L72</strain>
    </source>
</reference>
<dbReference type="InterPro" id="IPR023631">
    <property type="entry name" value="Amidase_dom"/>
</dbReference>
<dbReference type="RefSeq" id="WP_161139603.1">
    <property type="nucleotide sequence ID" value="NZ_SPKJ01000012.1"/>
</dbReference>
<evidence type="ECO:0000313" key="4">
    <source>
        <dbReference type="Proteomes" id="UP000773614"/>
    </source>
</evidence>
<protein>
    <submittedName>
        <fullName evidence="3">Amidase</fullName>
    </submittedName>
</protein>